<dbReference type="EMBL" id="ADVG01000002">
    <property type="protein sequence ID" value="EFH87525.1"/>
    <property type="molecule type" value="Genomic_DNA"/>
</dbReference>
<sequence length="164" mass="19167">MALQISIKTHQSLQQLATEIRALLNLPPFTDKSFAGSPYCQFETLGMIVLVQCTEEEERDPEVIEYPYCFNIQFSFNEHTLDTDEMEYNLQPYYAQLLAFHLNVVTACYEKKQVGRHWQVRYRYFHKNPTWDGSILYGEIGWEPAVIASPPTPWRTMMPSAFSQ</sequence>
<dbReference type="OrthoDB" id="157305at2"/>
<dbReference type="RefSeq" id="WP_007912754.1">
    <property type="nucleotide sequence ID" value="NZ_ADVG01000002.1"/>
</dbReference>
<comment type="caution">
    <text evidence="1">The sequence shown here is derived from an EMBL/GenBank/DDBJ whole genome shotgun (WGS) entry which is preliminary data.</text>
</comment>
<evidence type="ECO:0000313" key="2">
    <source>
        <dbReference type="Proteomes" id="UP000004508"/>
    </source>
</evidence>
<dbReference type="Proteomes" id="UP000004508">
    <property type="component" value="Unassembled WGS sequence"/>
</dbReference>
<reference evidence="1 2" key="1">
    <citation type="journal article" date="2011" name="Stand. Genomic Sci.">
        <title>Non-contiguous finished genome sequence and contextual data of the filamentous soil bacterium Ktedonobacter racemifer type strain (SOSP1-21).</title>
        <authorList>
            <person name="Chang Y.J."/>
            <person name="Land M."/>
            <person name="Hauser L."/>
            <person name="Chertkov O."/>
            <person name="Del Rio T.G."/>
            <person name="Nolan M."/>
            <person name="Copeland A."/>
            <person name="Tice H."/>
            <person name="Cheng J.F."/>
            <person name="Lucas S."/>
            <person name="Han C."/>
            <person name="Goodwin L."/>
            <person name="Pitluck S."/>
            <person name="Ivanova N."/>
            <person name="Ovchinikova G."/>
            <person name="Pati A."/>
            <person name="Chen A."/>
            <person name="Palaniappan K."/>
            <person name="Mavromatis K."/>
            <person name="Liolios K."/>
            <person name="Brettin T."/>
            <person name="Fiebig A."/>
            <person name="Rohde M."/>
            <person name="Abt B."/>
            <person name="Goker M."/>
            <person name="Detter J.C."/>
            <person name="Woyke T."/>
            <person name="Bristow J."/>
            <person name="Eisen J.A."/>
            <person name="Markowitz V."/>
            <person name="Hugenholtz P."/>
            <person name="Kyrpides N.C."/>
            <person name="Klenk H.P."/>
            <person name="Lapidus A."/>
        </authorList>
    </citation>
    <scope>NUCLEOTIDE SEQUENCE [LARGE SCALE GENOMIC DNA]</scope>
    <source>
        <strain evidence="2">DSM 44963</strain>
    </source>
</reference>
<evidence type="ECO:0000313" key="1">
    <source>
        <dbReference type="EMBL" id="EFH87525.1"/>
    </source>
</evidence>
<keyword evidence="2" id="KW-1185">Reference proteome</keyword>
<accession>D6TPU0</accession>
<dbReference type="InParanoid" id="D6TPU0"/>
<protein>
    <submittedName>
        <fullName evidence="1">Uncharacterized protein</fullName>
    </submittedName>
</protein>
<gene>
    <name evidence="1" type="ORF">Krac_8859</name>
</gene>
<proteinExistence type="predicted"/>
<organism evidence="1 2">
    <name type="scientific">Ktedonobacter racemifer DSM 44963</name>
    <dbReference type="NCBI Taxonomy" id="485913"/>
    <lineage>
        <taxon>Bacteria</taxon>
        <taxon>Bacillati</taxon>
        <taxon>Chloroflexota</taxon>
        <taxon>Ktedonobacteria</taxon>
        <taxon>Ktedonobacterales</taxon>
        <taxon>Ktedonobacteraceae</taxon>
        <taxon>Ktedonobacter</taxon>
    </lineage>
</organism>
<dbReference type="AlphaFoldDB" id="D6TPU0"/>
<name>D6TPU0_KTERA</name>